<reference evidence="1" key="1">
    <citation type="submission" date="2021-07" db="EMBL/GenBank/DDBJ databases">
        <title>Elsinoe batatas strain:CRI-CJ2 Genome sequencing and assembly.</title>
        <authorList>
            <person name="Huang L."/>
        </authorList>
    </citation>
    <scope>NUCLEOTIDE SEQUENCE</scope>
    <source>
        <strain evidence="1">CRI-CJ2</strain>
    </source>
</reference>
<proteinExistence type="predicted"/>
<dbReference type="EMBL" id="JAESVG020000003">
    <property type="protein sequence ID" value="KAG8629239.1"/>
    <property type="molecule type" value="Genomic_DNA"/>
</dbReference>
<evidence type="ECO:0000313" key="2">
    <source>
        <dbReference type="Proteomes" id="UP000809789"/>
    </source>
</evidence>
<gene>
    <name evidence="1" type="ORF">KVT40_003104</name>
</gene>
<dbReference type="OrthoDB" id="5275938at2759"/>
<keyword evidence="2" id="KW-1185">Reference proteome</keyword>
<dbReference type="AlphaFoldDB" id="A0A8K0L3X4"/>
<name>A0A8K0L3X4_9PEZI</name>
<accession>A0A8K0L3X4</accession>
<sequence>MFSERWNVGEIFSAESPKAFHCPNDDPISMEILLRVLHLKIGLDKRFMPITAGHGFTIVCDKYDCAAAVSFVAEMWLAANLATAELNYGEMEYLLVVALFFDTRAHAESLLSMMTVKTAEPVLDSVTRDDSMLSVSTLVTIHKHREEMKATIKEALKEVVDGPKKCRCHYMIKAKDVLAVYHKVDTLSVEESALAAHRYLHEIYTHPFIDCGRQNHSPKERRLNTIAYESITKVISIGKGSKMFLEELGL</sequence>
<protein>
    <submittedName>
        <fullName evidence="1">Uncharacterized protein</fullName>
    </submittedName>
</protein>
<comment type="caution">
    <text evidence="1">The sequence shown here is derived from an EMBL/GenBank/DDBJ whole genome shotgun (WGS) entry which is preliminary data.</text>
</comment>
<dbReference type="Proteomes" id="UP000809789">
    <property type="component" value="Unassembled WGS sequence"/>
</dbReference>
<organism evidence="1 2">
    <name type="scientific">Elsinoe batatas</name>
    <dbReference type="NCBI Taxonomy" id="2601811"/>
    <lineage>
        <taxon>Eukaryota</taxon>
        <taxon>Fungi</taxon>
        <taxon>Dikarya</taxon>
        <taxon>Ascomycota</taxon>
        <taxon>Pezizomycotina</taxon>
        <taxon>Dothideomycetes</taxon>
        <taxon>Dothideomycetidae</taxon>
        <taxon>Myriangiales</taxon>
        <taxon>Elsinoaceae</taxon>
        <taxon>Elsinoe</taxon>
    </lineage>
</organism>
<evidence type="ECO:0000313" key="1">
    <source>
        <dbReference type="EMBL" id="KAG8629239.1"/>
    </source>
</evidence>